<dbReference type="SUPFAM" id="SSF51735">
    <property type="entry name" value="NAD(P)-binding Rossmann-fold domains"/>
    <property type="match status" value="1"/>
</dbReference>
<dbReference type="GO" id="GO:0008831">
    <property type="term" value="F:dTDP-4-dehydrorhamnose reductase activity"/>
    <property type="evidence" value="ECO:0007669"/>
    <property type="project" value="UniProtKB-EC"/>
</dbReference>
<keyword evidence="2" id="KW-0521">NADP</keyword>
<comment type="pathway">
    <text evidence="2">Carbohydrate biosynthesis; dTDP-L-rhamnose biosynthesis.</text>
</comment>
<dbReference type="EMBL" id="LKET01000039">
    <property type="protein sequence ID" value="KPU43698.1"/>
    <property type="molecule type" value="Genomic_DNA"/>
</dbReference>
<dbReference type="InterPro" id="IPR036291">
    <property type="entry name" value="NAD(P)-bd_dom_sf"/>
</dbReference>
<feature type="domain" description="RmlD-like substrate binding" evidence="3">
    <location>
        <begin position="1"/>
        <end position="275"/>
    </location>
</feature>
<dbReference type="PANTHER" id="PTHR10491">
    <property type="entry name" value="DTDP-4-DEHYDRORHAMNOSE REDUCTASE"/>
    <property type="match status" value="1"/>
</dbReference>
<dbReference type="EC" id="1.1.1.133" evidence="2"/>
<dbReference type="CDD" id="cd05254">
    <property type="entry name" value="dTDP_HR_like_SDR_e"/>
    <property type="match status" value="1"/>
</dbReference>
<dbReference type="STRING" id="36849.OXPF_31400"/>
<keyword evidence="2 4" id="KW-0560">Oxidoreductase</keyword>
<evidence type="ECO:0000313" key="5">
    <source>
        <dbReference type="Proteomes" id="UP000050326"/>
    </source>
</evidence>
<evidence type="ECO:0000256" key="2">
    <source>
        <dbReference type="RuleBase" id="RU364082"/>
    </source>
</evidence>
<evidence type="ECO:0000313" key="4">
    <source>
        <dbReference type="EMBL" id="KPU43698.1"/>
    </source>
</evidence>
<comment type="function">
    <text evidence="2">Catalyzes the reduction of dTDP-6-deoxy-L-lyxo-4-hexulose to yield dTDP-L-rhamnose.</text>
</comment>
<dbReference type="AlphaFoldDB" id="A0A0P8WZ22"/>
<accession>A0A0P8WZ22</accession>
<comment type="caution">
    <text evidence="4">The sequence shown here is derived from an EMBL/GenBank/DDBJ whole genome shotgun (WGS) entry which is preliminary data.</text>
</comment>
<keyword evidence="5" id="KW-1185">Reference proteome</keyword>
<dbReference type="Gene3D" id="3.40.50.720">
    <property type="entry name" value="NAD(P)-binding Rossmann-like Domain"/>
    <property type="match status" value="1"/>
</dbReference>
<evidence type="ECO:0000259" key="3">
    <source>
        <dbReference type="Pfam" id="PF04321"/>
    </source>
</evidence>
<proteinExistence type="inferred from homology"/>
<dbReference type="PANTHER" id="PTHR10491:SF4">
    <property type="entry name" value="METHIONINE ADENOSYLTRANSFERASE 2 SUBUNIT BETA"/>
    <property type="match status" value="1"/>
</dbReference>
<dbReference type="InterPro" id="IPR029903">
    <property type="entry name" value="RmlD-like-bd"/>
</dbReference>
<dbReference type="GO" id="GO:0005829">
    <property type="term" value="C:cytosol"/>
    <property type="evidence" value="ECO:0007669"/>
    <property type="project" value="TreeGrafter"/>
</dbReference>
<reference evidence="4 5" key="1">
    <citation type="submission" date="2015-09" db="EMBL/GenBank/DDBJ databases">
        <title>Genome sequence of Oxobacter pfennigii DSM 3222.</title>
        <authorList>
            <person name="Poehlein A."/>
            <person name="Bengelsdorf F.R."/>
            <person name="Schiel-Bengelsdorf B."/>
            <person name="Duerre P."/>
            <person name="Daniel R."/>
        </authorList>
    </citation>
    <scope>NUCLEOTIDE SEQUENCE [LARGE SCALE GENOMIC DNA]</scope>
    <source>
        <strain evidence="4 5">DSM 3222</strain>
    </source>
</reference>
<dbReference type="NCBIfam" id="TIGR01214">
    <property type="entry name" value="rmlD"/>
    <property type="match status" value="1"/>
</dbReference>
<protein>
    <recommendedName>
        <fullName evidence="2">dTDP-4-dehydrorhamnose reductase</fullName>
        <ecNumber evidence="2">1.1.1.133</ecNumber>
    </recommendedName>
</protein>
<dbReference type="RefSeq" id="WP_054876125.1">
    <property type="nucleotide sequence ID" value="NZ_LKET01000039.1"/>
</dbReference>
<dbReference type="OrthoDB" id="9803892at2"/>
<gene>
    <name evidence="4" type="primary">rmlD</name>
    <name evidence="4" type="ORF">OXPF_31400</name>
</gene>
<name>A0A0P8WZ22_9CLOT</name>
<dbReference type="PATRIC" id="fig|36849.3.peg.3326"/>
<dbReference type="UniPathway" id="UPA00124"/>
<evidence type="ECO:0000256" key="1">
    <source>
        <dbReference type="ARBA" id="ARBA00010944"/>
    </source>
</evidence>
<dbReference type="InterPro" id="IPR005913">
    <property type="entry name" value="dTDP_dehydrorham_reduct"/>
</dbReference>
<dbReference type="Gene3D" id="3.90.25.10">
    <property type="entry name" value="UDP-galactose 4-epimerase, domain 1"/>
    <property type="match status" value="1"/>
</dbReference>
<organism evidence="4 5">
    <name type="scientific">Oxobacter pfennigii</name>
    <dbReference type="NCBI Taxonomy" id="36849"/>
    <lineage>
        <taxon>Bacteria</taxon>
        <taxon>Bacillati</taxon>
        <taxon>Bacillota</taxon>
        <taxon>Clostridia</taxon>
        <taxon>Eubacteriales</taxon>
        <taxon>Clostridiaceae</taxon>
        <taxon>Oxobacter</taxon>
    </lineage>
</organism>
<sequence length="276" mass="31088">MKVLVTGAKGQLGIDLANILKENYDVIGLSSQDLDITNINTVVNTVKRQKPDIIINCAAYAKVDDCEKNIDLAYKVNAIGTKNLAAAAIGTNSRLLHISTDFVFDGEKHEPYIEFDTPNPLSIYGKSKLAGENLIKEICQKHYILRTAWLYGKNGQNFVKTMLKLAESRDTLTVVDDQIGCPTYTMDLVKVIDMLIKTDAYGTYHVTNEGQCSWNDFAKKIFEMAGKTMNVLPISSVEYNSPAKRPKYSVLKNYMLELQFGYKTRPWEKALQDFFE</sequence>
<dbReference type="Pfam" id="PF04321">
    <property type="entry name" value="RmlD_sub_bind"/>
    <property type="match status" value="1"/>
</dbReference>
<dbReference type="GO" id="GO:0019305">
    <property type="term" value="P:dTDP-rhamnose biosynthetic process"/>
    <property type="evidence" value="ECO:0007669"/>
    <property type="project" value="UniProtKB-UniPathway"/>
</dbReference>
<dbReference type="Proteomes" id="UP000050326">
    <property type="component" value="Unassembled WGS sequence"/>
</dbReference>
<comment type="similarity">
    <text evidence="1 2">Belongs to the dTDP-4-dehydrorhamnose reductase family.</text>
</comment>